<evidence type="ECO:0000313" key="2">
    <source>
        <dbReference type="EMBL" id="WGH77733.1"/>
    </source>
</evidence>
<name>A0ABY8LBG2_9RHOB</name>
<keyword evidence="1" id="KW-0472">Membrane</keyword>
<keyword evidence="1" id="KW-0812">Transmembrane</keyword>
<evidence type="ECO:0000313" key="3">
    <source>
        <dbReference type="Proteomes" id="UP001243420"/>
    </source>
</evidence>
<evidence type="ECO:0000256" key="1">
    <source>
        <dbReference type="SAM" id="Phobius"/>
    </source>
</evidence>
<feature type="transmembrane region" description="Helical" evidence="1">
    <location>
        <begin position="187"/>
        <end position="203"/>
    </location>
</feature>
<feature type="transmembrane region" description="Helical" evidence="1">
    <location>
        <begin position="80"/>
        <end position="96"/>
    </location>
</feature>
<feature type="transmembrane region" description="Helical" evidence="1">
    <location>
        <begin position="102"/>
        <end position="120"/>
    </location>
</feature>
<sequence length="235" mass="24697">MPLRALLVLIATLAFAVSPVFVPGFGGYEPAQFPNPIEAPVVQPAGYAFSIWGVIYLWLLVSAGFGLWKRRADPAWDATRLPLIVSLGVGAGWLAVAVASPIWATVLIWVMLGGALWALSETPQKDLWLLRAPIGLYAGWLTAASAVSIGLIAAGWSWPPLGETGWAFVALGAGLAIAAAMLRRKASLFYGVALVWALVAVFVQNGPTALGVFAAASALGVAGLTLLRLRRARRG</sequence>
<feature type="transmembrane region" description="Helical" evidence="1">
    <location>
        <begin position="48"/>
        <end position="68"/>
    </location>
</feature>
<keyword evidence="1" id="KW-1133">Transmembrane helix</keyword>
<organism evidence="2 3">
    <name type="scientific">Jannaschia ovalis</name>
    <dbReference type="NCBI Taxonomy" id="3038773"/>
    <lineage>
        <taxon>Bacteria</taxon>
        <taxon>Pseudomonadati</taxon>
        <taxon>Pseudomonadota</taxon>
        <taxon>Alphaproteobacteria</taxon>
        <taxon>Rhodobacterales</taxon>
        <taxon>Roseobacteraceae</taxon>
        <taxon>Jannaschia</taxon>
    </lineage>
</organism>
<dbReference type="Proteomes" id="UP001243420">
    <property type="component" value="Chromosome"/>
</dbReference>
<dbReference type="EMBL" id="CP122537">
    <property type="protein sequence ID" value="WGH77733.1"/>
    <property type="molecule type" value="Genomic_DNA"/>
</dbReference>
<accession>A0ABY8LBG2</accession>
<evidence type="ECO:0008006" key="4">
    <source>
        <dbReference type="Google" id="ProtNLM"/>
    </source>
</evidence>
<dbReference type="RefSeq" id="WP_279964330.1">
    <property type="nucleotide sequence ID" value="NZ_CP122537.1"/>
</dbReference>
<feature type="transmembrane region" description="Helical" evidence="1">
    <location>
        <begin position="209"/>
        <end position="229"/>
    </location>
</feature>
<proteinExistence type="predicted"/>
<feature type="transmembrane region" description="Helical" evidence="1">
    <location>
        <begin position="164"/>
        <end position="182"/>
    </location>
</feature>
<gene>
    <name evidence="2" type="ORF">P8627_11900</name>
</gene>
<keyword evidence="3" id="KW-1185">Reference proteome</keyword>
<reference evidence="2 3" key="1">
    <citation type="submission" date="2023-04" db="EMBL/GenBank/DDBJ databases">
        <title>Jannaschia ovalis sp. nov., a marine bacterium isolated from sea tidal flat.</title>
        <authorList>
            <person name="Kwon D.Y."/>
            <person name="Kim J.-J."/>
        </authorList>
    </citation>
    <scope>NUCLEOTIDE SEQUENCE [LARGE SCALE GENOMIC DNA]</scope>
    <source>
        <strain evidence="2 3">GRR-S6-38</strain>
    </source>
</reference>
<protein>
    <recommendedName>
        <fullName evidence="4">TspO and MBR related proteins</fullName>
    </recommendedName>
</protein>
<feature type="transmembrane region" description="Helical" evidence="1">
    <location>
        <begin position="132"/>
        <end position="158"/>
    </location>
</feature>